<keyword evidence="2" id="KW-0106">Calcium</keyword>
<sequence length="68" mass="7615">VFDKDDDGFISVDDLMTVMHSLGENLSEEAARQMIKEGDVDGDGMISFHESEPSYGVKFNRLLVVKYS</sequence>
<dbReference type="InterPro" id="IPR050145">
    <property type="entry name" value="Centrin_CML-like"/>
</dbReference>
<dbReference type="Pfam" id="PF13499">
    <property type="entry name" value="EF-hand_7"/>
    <property type="match status" value="1"/>
</dbReference>
<feature type="non-terminal residue" evidence="4">
    <location>
        <position position="1"/>
    </location>
</feature>
<evidence type="ECO:0000259" key="3">
    <source>
        <dbReference type="PROSITE" id="PS50222"/>
    </source>
</evidence>
<dbReference type="InterPro" id="IPR002048">
    <property type="entry name" value="EF_hand_dom"/>
</dbReference>
<proteinExistence type="predicted"/>
<evidence type="ECO:0000313" key="4">
    <source>
        <dbReference type="EMBL" id="EPB66051.1"/>
    </source>
</evidence>
<name>A0A0D6L8T0_9BILA</name>
<dbReference type="Gene3D" id="1.10.238.10">
    <property type="entry name" value="EF-hand"/>
    <property type="match status" value="1"/>
</dbReference>
<dbReference type="Proteomes" id="UP000054495">
    <property type="component" value="Unassembled WGS sequence"/>
</dbReference>
<protein>
    <recommendedName>
        <fullName evidence="3">EF-hand domain-containing protein</fullName>
    </recommendedName>
</protein>
<evidence type="ECO:0000256" key="2">
    <source>
        <dbReference type="ARBA" id="ARBA00022837"/>
    </source>
</evidence>
<accession>A0A0D6L8T0</accession>
<reference evidence="4 5" key="1">
    <citation type="submission" date="2013-05" db="EMBL/GenBank/DDBJ databases">
        <title>Draft genome of the parasitic nematode Anyclostoma ceylanicum.</title>
        <authorList>
            <person name="Mitreva M."/>
        </authorList>
    </citation>
    <scope>NUCLEOTIDE SEQUENCE [LARGE SCALE GENOMIC DNA]</scope>
</reference>
<gene>
    <name evidence="4" type="ORF">ANCCEY_14861</name>
</gene>
<dbReference type="PROSITE" id="PS50222">
    <property type="entry name" value="EF_HAND_2"/>
    <property type="match status" value="1"/>
</dbReference>
<dbReference type="PROSITE" id="PS00018">
    <property type="entry name" value="EF_HAND_1"/>
    <property type="match status" value="1"/>
</dbReference>
<dbReference type="AlphaFoldDB" id="A0A0D6L8T0"/>
<dbReference type="InterPro" id="IPR018247">
    <property type="entry name" value="EF_Hand_1_Ca_BS"/>
</dbReference>
<keyword evidence="1" id="KW-0677">Repeat</keyword>
<keyword evidence="5" id="KW-1185">Reference proteome</keyword>
<evidence type="ECO:0000256" key="1">
    <source>
        <dbReference type="ARBA" id="ARBA00022737"/>
    </source>
</evidence>
<dbReference type="GO" id="GO:0005509">
    <property type="term" value="F:calcium ion binding"/>
    <property type="evidence" value="ECO:0007669"/>
    <property type="project" value="InterPro"/>
</dbReference>
<dbReference type="EMBL" id="KE126612">
    <property type="protein sequence ID" value="EPB66051.1"/>
    <property type="molecule type" value="Genomic_DNA"/>
</dbReference>
<organism evidence="4 5">
    <name type="scientific">Ancylostoma ceylanicum</name>
    <dbReference type="NCBI Taxonomy" id="53326"/>
    <lineage>
        <taxon>Eukaryota</taxon>
        <taxon>Metazoa</taxon>
        <taxon>Ecdysozoa</taxon>
        <taxon>Nematoda</taxon>
        <taxon>Chromadorea</taxon>
        <taxon>Rhabditida</taxon>
        <taxon>Rhabditina</taxon>
        <taxon>Rhabditomorpha</taxon>
        <taxon>Strongyloidea</taxon>
        <taxon>Ancylostomatidae</taxon>
        <taxon>Ancylostomatinae</taxon>
        <taxon>Ancylostoma</taxon>
    </lineage>
</organism>
<dbReference type="CDD" id="cd00051">
    <property type="entry name" value="EFh"/>
    <property type="match status" value="1"/>
</dbReference>
<dbReference type="FunFam" id="1.10.238.10:FF:000001">
    <property type="entry name" value="Calmodulin 1"/>
    <property type="match status" value="1"/>
</dbReference>
<dbReference type="SUPFAM" id="SSF47473">
    <property type="entry name" value="EF-hand"/>
    <property type="match status" value="1"/>
</dbReference>
<evidence type="ECO:0000313" key="5">
    <source>
        <dbReference type="Proteomes" id="UP000054495"/>
    </source>
</evidence>
<dbReference type="InterPro" id="IPR011992">
    <property type="entry name" value="EF-hand-dom_pair"/>
</dbReference>
<dbReference type="PANTHER" id="PTHR23050">
    <property type="entry name" value="CALCIUM BINDING PROTEIN"/>
    <property type="match status" value="1"/>
</dbReference>
<feature type="domain" description="EF-hand" evidence="3">
    <location>
        <begin position="1"/>
        <end position="25"/>
    </location>
</feature>